<accession>A0AAG5CTN8</accession>
<evidence type="ECO:0000313" key="2">
    <source>
        <dbReference type="Proteomes" id="UP000075880"/>
    </source>
</evidence>
<sequence length="73" mass="8543">MDRQILAHPAHRIGVELIRLVDVVFFLVQIWLAAQETHRHILVYMAVERGRVARHEEKDFCRIVKLIAVFLGV</sequence>
<reference evidence="1" key="1">
    <citation type="submission" date="2024-04" db="UniProtKB">
        <authorList>
            <consortium name="EnsemblMetazoa"/>
        </authorList>
    </citation>
    <scope>IDENTIFICATION</scope>
    <source>
        <strain evidence="1">EBRO</strain>
    </source>
</reference>
<evidence type="ECO:0000313" key="1">
    <source>
        <dbReference type="EnsemblMetazoa" id="ENSAATROPP001963"/>
    </source>
</evidence>
<dbReference type="AlphaFoldDB" id="A0AAG5CTN8"/>
<keyword evidence="2" id="KW-1185">Reference proteome</keyword>
<dbReference type="EnsemblMetazoa" id="ENSAATROPT002047">
    <property type="protein sequence ID" value="ENSAATROPP001963"/>
    <property type="gene ID" value="ENSAATROPG001597"/>
</dbReference>
<protein>
    <submittedName>
        <fullName evidence="1">Uncharacterized protein</fullName>
    </submittedName>
</protein>
<name>A0AAG5CTN8_ANOAO</name>
<proteinExistence type="predicted"/>
<organism evidence="1 2">
    <name type="scientific">Anopheles atroparvus</name>
    <name type="common">European mosquito</name>
    <dbReference type="NCBI Taxonomy" id="41427"/>
    <lineage>
        <taxon>Eukaryota</taxon>
        <taxon>Metazoa</taxon>
        <taxon>Ecdysozoa</taxon>
        <taxon>Arthropoda</taxon>
        <taxon>Hexapoda</taxon>
        <taxon>Insecta</taxon>
        <taxon>Pterygota</taxon>
        <taxon>Neoptera</taxon>
        <taxon>Endopterygota</taxon>
        <taxon>Diptera</taxon>
        <taxon>Nematocera</taxon>
        <taxon>Culicoidea</taxon>
        <taxon>Culicidae</taxon>
        <taxon>Anophelinae</taxon>
        <taxon>Anopheles</taxon>
    </lineage>
</organism>
<dbReference type="Proteomes" id="UP000075880">
    <property type="component" value="Unassembled WGS sequence"/>
</dbReference>